<name>A0A0A1T069_9HYPO</name>
<evidence type="ECO:0000313" key="3">
    <source>
        <dbReference type="Proteomes" id="UP000039046"/>
    </source>
</evidence>
<organism evidence="2 3">
    <name type="scientific">[Torrubiella] hemipterigena</name>
    <dbReference type="NCBI Taxonomy" id="1531966"/>
    <lineage>
        <taxon>Eukaryota</taxon>
        <taxon>Fungi</taxon>
        <taxon>Dikarya</taxon>
        <taxon>Ascomycota</taxon>
        <taxon>Pezizomycotina</taxon>
        <taxon>Sordariomycetes</taxon>
        <taxon>Hypocreomycetidae</taxon>
        <taxon>Hypocreales</taxon>
        <taxon>Clavicipitaceae</taxon>
        <taxon>Clavicipitaceae incertae sedis</taxon>
        <taxon>'Torrubiella' clade</taxon>
    </lineage>
</organism>
<keyword evidence="3" id="KW-1185">Reference proteome</keyword>
<dbReference type="EMBL" id="CDHN01000002">
    <property type="protein sequence ID" value="CEJ86203.1"/>
    <property type="molecule type" value="Genomic_DNA"/>
</dbReference>
<evidence type="ECO:0000259" key="1">
    <source>
        <dbReference type="Pfam" id="PF14832"/>
    </source>
</evidence>
<reference evidence="2 3" key="1">
    <citation type="journal article" date="2015" name="Genome Announc.">
        <title>Draft Genome Sequence and Gene Annotation of the Entomopathogenic Fungus Verticillium hemipterigenum.</title>
        <authorList>
            <person name="Horn F."/>
            <person name="Habel A."/>
            <person name="Scharf D.H."/>
            <person name="Dworschak J."/>
            <person name="Brakhage A.A."/>
            <person name="Guthke R."/>
            <person name="Hertweck C."/>
            <person name="Linde J."/>
        </authorList>
    </citation>
    <scope>NUCLEOTIDE SEQUENCE [LARGE SCALE GENOMIC DNA]</scope>
</reference>
<accession>A0A0A1T069</accession>
<dbReference type="Gene3D" id="3.30.429.10">
    <property type="entry name" value="Macrophage Migration Inhibitory Factor"/>
    <property type="match status" value="1"/>
</dbReference>
<sequence length="181" mass="20089">MPFYQIYHSYPLTDDQQQTIASAITHLHATTFTTPSMFVHVQFTRSDESGATTYFMAGKRRTSQSNRIVGVVRTSAVRSKTDFDALGLKIEDAWYSALGVQRGEPGDAFPAGEEAKKLSVVVFTPLVTVIEAGFAAPEAGQEGPWFRESLPVFKKLSASDSDFADMIQEIKEREDMKKLLV</sequence>
<protein>
    <recommendedName>
        <fullName evidence="1">Tautomerase cis-CaaD-like domain-containing protein</fullName>
    </recommendedName>
</protein>
<feature type="domain" description="Tautomerase cis-CaaD-like" evidence="1">
    <location>
        <begin position="1"/>
        <end position="76"/>
    </location>
</feature>
<dbReference type="InterPro" id="IPR028116">
    <property type="entry name" value="Cis-CaaD-like"/>
</dbReference>
<proteinExistence type="predicted"/>
<dbReference type="AlphaFoldDB" id="A0A0A1T069"/>
<dbReference type="HOGENOM" id="CLU_088298_1_0_1"/>
<dbReference type="Pfam" id="PF14832">
    <property type="entry name" value="Tautomerase_3"/>
    <property type="match status" value="1"/>
</dbReference>
<dbReference type="Proteomes" id="UP000039046">
    <property type="component" value="Unassembled WGS sequence"/>
</dbReference>
<evidence type="ECO:0000313" key="2">
    <source>
        <dbReference type="EMBL" id="CEJ86203.1"/>
    </source>
</evidence>
<dbReference type="InterPro" id="IPR014347">
    <property type="entry name" value="Tautomerase/MIF_sf"/>
</dbReference>
<dbReference type="OrthoDB" id="9981319at2759"/>
<gene>
    <name evidence="2" type="ORF">VHEMI04038</name>
</gene>